<dbReference type="PROSITE" id="PS50089">
    <property type="entry name" value="ZF_RING_2"/>
    <property type="match status" value="1"/>
</dbReference>
<dbReference type="InterPro" id="IPR045195">
    <property type="entry name" value="LOG2-like_mRING_C3HC5"/>
</dbReference>
<dbReference type="PANTHER" id="PTHR22996:SF4">
    <property type="entry name" value="E3 UBIQUITIN-PROTEIN LIGASE LUL4-RELATED"/>
    <property type="match status" value="1"/>
</dbReference>
<evidence type="ECO:0000313" key="15">
    <source>
        <dbReference type="EMBL" id="KAF3336922.1"/>
    </source>
</evidence>
<evidence type="ECO:0000256" key="12">
    <source>
        <dbReference type="PROSITE-ProRule" id="PRU00175"/>
    </source>
</evidence>
<sequence length="371" mass="41131">MGQSPSTSGPRRRRDEDHHQTQPPPPPPATTTQPLPGPSQALPPQLPPPQVPSSSYPPPQQPYYDGSYYQQPCAYPNPNPQQRYYSPYSGQPPYNPYYAPPPAYWAPMAPPPVGPVVVPPPFVERESTKKIKNDVNLHKHTIKLVPDEQNPDQHLLSFVFDATVDGSVTIYYFAKEGPNCSFSPIIPGIGTSTSVPFQKGATQRFIQPPGSGIDLGFFSIDELSKPSNEGVFPLVIYADATPTSMIQPEQPQKASTHAQITLAVIERSNEGAFVVKVVKQILWIDEIRYELQEIFGLSSPESEVKNVEDDDSGKDCVICLSELRNTAVLPCRHMCLCSECAKALRLQSDKCPICRQPIEQLMEINVNNQER</sequence>
<keyword evidence="16" id="KW-1185">Reference proteome</keyword>
<evidence type="ECO:0000259" key="14">
    <source>
        <dbReference type="PROSITE" id="PS50089"/>
    </source>
</evidence>
<comment type="pathway">
    <text evidence="2">Protein modification; protein ubiquitination.</text>
</comment>
<name>A0A833RE06_9POAL</name>
<feature type="domain" description="RING-type" evidence="14">
    <location>
        <begin position="316"/>
        <end position="355"/>
    </location>
</feature>
<dbReference type="InterPro" id="IPR001841">
    <property type="entry name" value="Znf_RING"/>
</dbReference>
<accession>A0A833RE06</accession>
<dbReference type="CDD" id="cd16789">
    <property type="entry name" value="mRING-HC-C3HC5_MGRN1-like"/>
    <property type="match status" value="1"/>
</dbReference>
<evidence type="ECO:0000256" key="11">
    <source>
        <dbReference type="ARBA" id="ARBA00025721"/>
    </source>
</evidence>
<evidence type="ECO:0000256" key="8">
    <source>
        <dbReference type="ARBA" id="ARBA00022786"/>
    </source>
</evidence>
<proteinExistence type="inferred from homology"/>
<keyword evidence="4" id="KW-0808">Transferase</keyword>
<evidence type="ECO:0000256" key="3">
    <source>
        <dbReference type="ARBA" id="ARBA00012483"/>
    </source>
</evidence>
<evidence type="ECO:0000256" key="6">
    <source>
        <dbReference type="ARBA" id="ARBA00022723"/>
    </source>
</evidence>
<feature type="region of interest" description="Disordered" evidence="13">
    <location>
        <begin position="1"/>
        <end position="88"/>
    </location>
</feature>
<dbReference type="SUPFAM" id="SSF57850">
    <property type="entry name" value="RING/U-box"/>
    <property type="match status" value="1"/>
</dbReference>
<dbReference type="AlphaFoldDB" id="A0A833RE06"/>
<evidence type="ECO:0000313" key="16">
    <source>
        <dbReference type="Proteomes" id="UP000623129"/>
    </source>
</evidence>
<dbReference type="InterPro" id="IPR045194">
    <property type="entry name" value="MGRN1/RNF157-like"/>
</dbReference>
<keyword evidence="10" id="KW-0449">Lipoprotein</keyword>
<dbReference type="Pfam" id="PF26192">
    <property type="entry name" value="RNF157-like_N"/>
    <property type="match status" value="1"/>
</dbReference>
<dbReference type="FunFam" id="3.30.40.10:FF:000115">
    <property type="entry name" value="probable E3 ubiquitin-protein ligase LOG2"/>
    <property type="match status" value="1"/>
</dbReference>
<keyword evidence="5" id="KW-0519">Myristate</keyword>
<feature type="compositionally biased region" description="Pro residues" evidence="13">
    <location>
        <begin position="44"/>
        <end position="61"/>
    </location>
</feature>
<dbReference type="EMBL" id="SWLB01000007">
    <property type="protein sequence ID" value="KAF3336922.1"/>
    <property type="molecule type" value="Genomic_DNA"/>
</dbReference>
<evidence type="ECO:0000256" key="7">
    <source>
        <dbReference type="ARBA" id="ARBA00022771"/>
    </source>
</evidence>
<protein>
    <recommendedName>
        <fullName evidence="3">RING-type E3 ubiquitin transferase</fullName>
        <ecNumber evidence="3">2.3.2.27</ecNumber>
    </recommendedName>
</protein>
<dbReference type="OrthoDB" id="1711136at2759"/>
<dbReference type="PANTHER" id="PTHR22996">
    <property type="entry name" value="MAHOGUNIN"/>
    <property type="match status" value="1"/>
</dbReference>
<evidence type="ECO:0000256" key="13">
    <source>
        <dbReference type="SAM" id="MobiDB-lite"/>
    </source>
</evidence>
<dbReference type="EC" id="2.3.2.27" evidence="3"/>
<dbReference type="Pfam" id="PF13920">
    <property type="entry name" value="zf-C3HC4_3"/>
    <property type="match status" value="1"/>
</dbReference>
<evidence type="ECO:0000256" key="5">
    <source>
        <dbReference type="ARBA" id="ARBA00022707"/>
    </source>
</evidence>
<dbReference type="GO" id="GO:0016567">
    <property type="term" value="P:protein ubiquitination"/>
    <property type="evidence" value="ECO:0007669"/>
    <property type="project" value="TreeGrafter"/>
</dbReference>
<comment type="similarity">
    <text evidence="11">Belongs to the RING-type zinc finger family. LOG2 subfamily.</text>
</comment>
<reference evidence="15" key="1">
    <citation type="submission" date="2020-01" db="EMBL/GenBank/DDBJ databases">
        <title>Genome sequence of Kobresia littledalei, the first chromosome-level genome in the family Cyperaceae.</title>
        <authorList>
            <person name="Qu G."/>
        </authorList>
    </citation>
    <scope>NUCLEOTIDE SEQUENCE</scope>
    <source>
        <strain evidence="15">C.B.Clarke</strain>
        <tissue evidence="15">Leaf</tissue>
    </source>
</reference>
<evidence type="ECO:0000256" key="1">
    <source>
        <dbReference type="ARBA" id="ARBA00000900"/>
    </source>
</evidence>
<dbReference type="GO" id="GO:0008270">
    <property type="term" value="F:zinc ion binding"/>
    <property type="evidence" value="ECO:0007669"/>
    <property type="project" value="UniProtKB-KW"/>
</dbReference>
<evidence type="ECO:0000256" key="2">
    <source>
        <dbReference type="ARBA" id="ARBA00004906"/>
    </source>
</evidence>
<evidence type="ECO:0000256" key="4">
    <source>
        <dbReference type="ARBA" id="ARBA00022679"/>
    </source>
</evidence>
<gene>
    <name evidence="15" type="ORF">FCM35_KLT19508</name>
</gene>
<keyword evidence="8" id="KW-0833">Ubl conjugation pathway</keyword>
<keyword evidence="7 12" id="KW-0863">Zinc-finger</keyword>
<dbReference type="InterPro" id="IPR013083">
    <property type="entry name" value="Znf_RING/FYVE/PHD"/>
</dbReference>
<feature type="compositionally biased region" description="Low complexity" evidence="13">
    <location>
        <begin position="30"/>
        <end position="43"/>
    </location>
</feature>
<keyword evidence="6" id="KW-0479">Metal-binding</keyword>
<keyword evidence="9" id="KW-0862">Zinc</keyword>
<comment type="caution">
    <text evidence="15">The sequence shown here is derived from an EMBL/GenBank/DDBJ whole genome shotgun (WGS) entry which is preliminary data.</text>
</comment>
<comment type="catalytic activity">
    <reaction evidence="1">
        <text>S-ubiquitinyl-[E2 ubiquitin-conjugating enzyme]-L-cysteine + [acceptor protein]-L-lysine = [E2 ubiquitin-conjugating enzyme]-L-cysteine + N(6)-ubiquitinyl-[acceptor protein]-L-lysine.</text>
        <dbReference type="EC" id="2.3.2.27"/>
    </reaction>
</comment>
<organism evidence="15 16">
    <name type="scientific">Carex littledalei</name>
    <dbReference type="NCBI Taxonomy" id="544730"/>
    <lineage>
        <taxon>Eukaryota</taxon>
        <taxon>Viridiplantae</taxon>
        <taxon>Streptophyta</taxon>
        <taxon>Embryophyta</taxon>
        <taxon>Tracheophyta</taxon>
        <taxon>Spermatophyta</taxon>
        <taxon>Magnoliopsida</taxon>
        <taxon>Liliopsida</taxon>
        <taxon>Poales</taxon>
        <taxon>Cyperaceae</taxon>
        <taxon>Cyperoideae</taxon>
        <taxon>Cariceae</taxon>
        <taxon>Carex</taxon>
        <taxon>Carex subgen. Euthyceras</taxon>
    </lineage>
</organism>
<feature type="compositionally biased region" description="Low complexity" evidence="13">
    <location>
        <begin position="62"/>
        <end position="72"/>
    </location>
</feature>
<evidence type="ECO:0000256" key="10">
    <source>
        <dbReference type="ARBA" id="ARBA00023288"/>
    </source>
</evidence>
<dbReference type="SMART" id="SM00184">
    <property type="entry name" value="RING"/>
    <property type="match status" value="1"/>
</dbReference>
<dbReference type="InterPro" id="IPR058981">
    <property type="entry name" value="MGRN1/RNF157-like_N"/>
</dbReference>
<dbReference type="GO" id="GO:0061630">
    <property type="term" value="F:ubiquitin protein ligase activity"/>
    <property type="evidence" value="ECO:0007669"/>
    <property type="project" value="UniProtKB-EC"/>
</dbReference>
<dbReference type="Proteomes" id="UP000623129">
    <property type="component" value="Unassembled WGS sequence"/>
</dbReference>
<dbReference type="Gene3D" id="3.30.40.10">
    <property type="entry name" value="Zinc/RING finger domain, C3HC4 (zinc finger)"/>
    <property type="match status" value="1"/>
</dbReference>
<evidence type="ECO:0000256" key="9">
    <source>
        <dbReference type="ARBA" id="ARBA00022833"/>
    </source>
</evidence>